<comment type="caution">
    <text evidence="2">The sequence shown here is derived from an EMBL/GenBank/DDBJ whole genome shotgun (WGS) entry which is preliminary data.</text>
</comment>
<evidence type="ECO:0000313" key="3">
    <source>
        <dbReference type="Proteomes" id="UP000645257"/>
    </source>
</evidence>
<feature type="region of interest" description="Disordered" evidence="1">
    <location>
        <begin position="1"/>
        <end position="20"/>
    </location>
</feature>
<dbReference type="AlphaFoldDB" id="A0A918P293"/>
<reference evidence="2" key="1">
    <citation type="journal article" date="2014" name="Int. J. Syst. Evol. Microbiol.">
        <title>Complete genome sequence of Corynebacterium casei LMG S-19264T (=DSM 44701T), isolated from a smear-ripened cheese.</title>
        <authorList>
            <consortium name="US DOE Joint Genome Institute (JGI-PGF)"/>
            <person name="Walter F."/>
            <person name="Albersmeier A."/>
            <person name="Kalinowski J."/>
            <person name="Ruckert C."/>
        </authorList>
    </citation>
    <scope>NUCLEOTIDE SEQUENCE</scope>
    <source>
        <strain evidence="2">KCTC 32182</strain>
    </source>
</reference>
<dbReference type="EMBL" id="BMYX01000008">
    <property type="protein sequence ID" value="GGY14302.1"/>
    <property type="molecule type" value="Genomic_DNA"/>
</dbReference>
<gene>
    <name evidence="2" type="ORF">GCM10011289_16940</name>
</gene>
<protein>
    <submittedName>
        <fullName evidence="2">Uncharacterized protein</fullName>
    </submittedName>
</protein>
<dbReference type="Proteomes" id="UP000645257">
    <property type="component" value="Unassembled WGS sequence"/>
</dbReference>
<keyword evidence="3" id="KW-1185">Reference proteome</keyword>
<dbReference type="RefSeq" id="WP_189533282.1">
    <property type="nucleotide sequence ID" value="NZ_BMYX01000008.1"/>
</dbReference>
<evidence type="ECO:0000256" key="1">
    <source>
        <dbReference type="SAM" id="MobiDB-lite"/>
    </source>
</evidence>
<reference evidence="2" key="2">
    <citation type="submission" date="2020-09" db="EMBL/GenBank/DDBJ databases">
        <authorList>
            <person name="Sun Q."/>
            <person name="Kim S."/>
        </authorList>
    </citation>
    <scope>NUCLEOTIDE SEQUENCE</scope>
    <source>
        <strain evidence="2">KCTC 32182</strain>
    </source>
</reference>
<evidence type="ECO:0000313" key="2">
    <source>
        <dbReference type="EMBL" id="GGY14302.1"/>
    </source>
</evidence>
<sequence length="271" mass="30032">MSSSPDDAAPLANGGPCDGLSRQLVSTQGQGSKLFGWEEAPSSASSVLRRLQAGSRGVAMDRRAADLMCEGLAGMANKEVRDYQASIGALRYKDLGSLNDTFCKPTKMFRCFFLSALEWGARSSNLAAPDQCLKTYRQMVQQLKQTSIQKFEDMRPSRLQRMRGWFSSGQARCIRERNARIDREIESIRQLASQLSVGENDGVALVAFWQEAQQTLTSGKSVDEQFKEIARKAQKLCAGASDEFRDEIDGIIREALSRVPGFETLSRDLRA</sequence>
<organism evidence="2 3">
    <name type="scientific">Paludibacterium paludis</name>
    <dbReference type="NCBI Taxonomy" id="1225769"/>
    <lineage>
        <taxon>Bacteria</taxon>
        <taxon>Pseudomonadati</taxon>
        <taxon>Pseudomonadota</taxon>
        <taxon>Betaproteobacteria</taxon>
        <taxon>Neisseriales</taxon>
        <taxon>Chromobacteriaceae</taxon>
        <taxon>Paludibacterium</taxon>
    </lineage>
</organism>
<name>A0A918P293_9NEIS</name>
<proteinExistence type="predicted"/>
<accession>A0A918P293</accession>